<sequence>MRCGDDVESVDHVFRSCAISWAIWYLLLLGSKHRDFFGMDIKHWMLSNLNDKALVVGREWCLIFAVTLDILWQYRNRVTFQGSSSHPHELVSRILAQVNILQDSIPLFRCQTIATTNKRINR</sequence>
<dbReference type="Proteomes" id="UP000075243">
    <property type="component" value="Unassembled WGS sequence"/>
</dbReference>
<organism evidence="1 2">
    <name type="scientific">Cajanus cajan</name>
    <name type="common">Pigeon pea</name>
    <name type="synonym">Cajanus indicus</name>
    <dbReference type="NCBI Taxonomy" id="3821"/>
    <lineage>
        <taxon>Eukaryota</taxon>
        <taxon>Viridiplantae</taxon>
        <taxon>Streptophyta</taxon>
        <taxon>Embryophyta</taxon>
        <taxon>Tracheophyta</taxon>
        <taxon>Spermatophyta</taxon>
        <taxon>Magnoliopsida</taxon>
        <taxon>eudicotyledons</taxon>
        <taxon>Gunneridae</taxon>
        <taxon>Pentapetalae</taxon>
        <taxon>rosids</taxon>
        <taxon>fabids</taxon>
        <taxon>Fabales</taxon>
        <taxon>Fabaceae</taxon>
        <taxon>Papilionoideae</taxon>
        <taxon>50 kb inversion clade</taxon>
        <taxon>NPAAA clade</taxon>
        <taxon>indigoferoid/millettioid clade</taxon>
        <taxon>Phaseoleae</taxon>
        <taxon>Cajanus</taxon>
    </lineage>
</organism>
<evidence type="ECO:0000313" key="1">
    <source>
        <dbReference type="EMBL" id="KYP47492.1"/>
    </source>
</evidence>
<name>A0A151RY59_CAJCA</name>
<dbReference type="AlphaFoldDB" id="A0A151RY59"/>
<gene>
    <name evidence="1" type="ORF">KK1_030889</name>
</gene>
<proteinExistence type="predicted"/>
<keyword evidence="2" id="KW-1185">Reference proteome</keyword>
<accession>A0A151RY59</accession>
<evidence type="ECO:0008006" key="3">
    <source>
        <dbReference type="Google" id="ProtNLM"/>
    </source>
</evidence>
<protein>
    <recommendedName>
        <fullName evidence="3">Reverse transcriptase zinc-binding domain-containing protein</fullName>
    </recommendedName>
</protein>
<reference evidence="1" key="1">
    <citation type="journal article" date="2012" name="Nat. Biotechnol.">
        <title>Draft genome sequence of pigeonpea (Cajanus cajan), an orphan legume crop of resource-poor farmers.</title>
        <authorList>
            <person name="Varshney R.K."/>
            <person name="Chen W."/>
            <person name="Li Y."/>
            <person name="Bharti A.K."/>
            <person name="Saxena R.K."/>
            <person name="Schlueter J.A."/>
            <person name="Donoghue M.T."/>
            <person name="Azam S."/>
            <person name="Fan G."/>
            <person name="Whaley A.M."/>
            <person name="Farmer A.D."/>
            <person name="Sheridan J."/>
            <person name="Iwata A."/>
            <person name="Tuteja R."/>
            <person name="Penmetsa R.V."/>
            <person name="Wu W."/>
            <person name="Upadhyaya H.D."/>
            <person name="Yang S.P."/>
            <person name="Shah T."/>
            <person name="Saxena K.B."/>
            <person name="Michael T."/>
            <person name="McCombie W.R."/>
            <person name="Yang B."/>
            <person name="Zhang G."/>
            <person name="Yang H."/>
            <person name="Wang J."/>
            <person name="Spillane C."/>
            <person name="Cook D.R."/>
            <person name="May G.D."/>
            <person name="Xu X."/>
            <person name="Jackson S.A."/>
        </authorList>
    </citation>
    <scope>NUCLEOTIDE SEQUENCE [LARGE SCALE GENOMIC DNA]</scope>
</reference>
<evidence type="ECO:0000313" key="2">
    <source>
        <dbReference type="Proteomes" id="UP000075243"/>
    </source>
</evidence>
<dbReference type="EMBL" id="KQ483526">
    <property type="protein sequence ID" value="KYP47492.1"/>
    <property type="molecule type" value="Genomic_DNA"/>
</dbReference>
<dbReference type="Gramene" id="C.cajan_33322.t">
    <property type="protein sequence ID" value="C.cajan_33322.t.cds1"/>
    <property type="gene ID" value="C.cajan_33322"/>
</dbReference>